<evidence type="ECO:0000256" key="4">
    <source>
        <dbReference type="PROSITE-ProRule" id="PRU00335"/>
    </source>
</evidence>
<evidence type="ECO:0000313" key="7">
    <source>
        <dbReference type="Proteomes" id="UP001183794"/>
    </source>
</evidence>
<keyword evidence="2 4" id="KW-0238">DNA-binding</keyword>
<gene>
    <name evidence="6" type="ORF">J2S62_000196</name>
</gene>
<proteinExistence type="predicted"/>
<dbReference type="EMBL" id="JAVDYJ010000001">
    <property type="protein sequence ID" value="MDR7345939.1"/>
    <property type="molecule type" value="Genomic_DNA"/>
</dbReference>
<dbReference type="Gene3D" id="1.10.357.10">
    <property type="entry name" value="Tetracycline Repressor, domain 2"/>
    <property type="match status" value="1"/>
</dbReference>
<dbReference type="PANTHER" id="PTHR30055:SF151">
    <property type="entry name" value="TRANSCRIPTIONAL REGULATORY PROTEIN"/>
    <property type="match status" value="1"/>
</dbReference>
<sequence>MKSEKRTAGRPVQPVLSRELIGAEALELVTARGLEHLTMTKLAKRLKVAASALYNHVTNKADIVLLIQDALVSRVSLDGMQQLIDQQTTLEAALKDWASSYRAVFAEYPSLIPTIAVTPVSEAPKTLHMYNTVSQALASAGLPDSEVINVIVAFESFLFGSALDVDAPSTIFDTAEVTEDSEWLERVVTASKEESHVDLPAAASPARNQYADPPFYFGLDALIRHTKSLIDPEG</sequence>
<dbReference type="InterPro" id="IPR004111">
    <property type="entry name" value="Repressor_TetR_C"/>
</dbReference>
<dbReference type="PROSITE" id="PS50977">
    <property type="entry name" value="HTH_TETR_2"/>
    <property type="match status" value="1"/>
</dbReference>
<dbReference type="InterPro" id="IPR001647">
    <property type="entry name" value="HTH_TetR"/>
</dbReference>
<dbReference type="Proteomes" id="UP001183794">
    <property type="component" value="Unassembled WGS sequence"/>
</dbReference>
<feature type="domain" description="HTH tetR-type" evidence="5">
    <location>
        <begin position="15"/>
        <end position="75"/>
    </location>
</feature>
<dbReference type="SUPFAM" id="SSF48498">
    <property type="entry name" value="Tetracyclin repressor-like, C-terminal domain"/>
    <property type="match status" value="1"/>
</dbReference>
<evidence type="ECO:0000256" key="1">
    <source>
        <dbReference type="ARBA" id="ARBA00023015"/>
    </source>
</evidence>
<evidence type="ECO:0000259" key="5">
    <source>
        <dbReference type="PROSITE" id="PS50977"/>
    </source>
</evidence>
<comment type="caution">
    <text evidence="6">The sequence shown here is derived from an EMBL/GenBank/DDBJ whole genome shotgun (WGS) entry which is preliminary data.</text>
</comment>
<dbReference type="PANTHER" id="PTHR30055">
    <property type="entry name" value="HTH-TYPE TRANSCRIPTIONAL REGULATOR RUTR"/>
    <property type="match status" value="1"/>
</dbReference>
<dbReference type="InterPro" id="IPR009057">
    <property type="entry name" value="Homeodomain-like_sf"/>
</dbReference>
<feature type="DNA-binding region" description="H-T-H motif" evidence="4">
    <location>
        <begin position="38"/>
        <end position="57"/>
    </location>
</feature>
<organism evidence="6 7">
    <name type="scientific">Enteractinococcus fodinae</name>
    <dbReference type="NCBI Taxonomy" id="684663"/>
    <lineage>
        <taxon>Bacteria</taxon>
        <taxon>Bacillati</taxon>
        <taxon>Actinomycetota</taxon>
        <taxon>Actinomycetes</taxon>
        <taxon>Micrococcales</taxon>
        <taxon>Micrococcaceae</taxon>
    </lineage>
</organism>
<keyword evidence="3" id="KW-0804">Transcription</keyword>
<protein>
    <submittedName>
        <fullName evidence="6">AcrR family transcriptional regulator</fullName>
    </submittedName>
</protein>
<evidence type="ECO:0000313" key="6">
    <source>
        <dbReference type="EMBL" id="MDR7345939.1"/>
    </source>
</evidence>
<dbReference type="Pfam" id="PF02909">
    <property type="entry name" value="TetR_C_1"/>
    <property type="match status" value="1"/>
</dbReference>
<keyword evidence="7" id="KW-1185">Reference proteome</keyword>
<dbReference type="InterPro" id="IPR036271">
    <property type="entry name" value="Tet_transcr_reg_TetR-rel_C_sf"/>
</dbReference>
<dbReference type="RefSeq" id="WP_310170244.1">
    <property type="nucleotide sequence ID" value="NZ_BAABHE010000002.1"/>
</dbReference>
<name>A0ABU2B0P3_9MICC</name>
<dbReference type="Pfam" id="PF00440">
    <property type="entry name" value="TetR_N"/>
    <property type="match status" value="1"/>
</dbReference>
<reference evidence="6 7" key="1">
    <citation type="submission" date="2023-07" db="EMBL/GenBank/DDBJ databases">
        <title>Sequencing the genomes of 1000 actinobacteria strains.</title>
        <authorList>
            <person name="Klenk H.-P."/>
        </authorList>
    </citation>
    <scope>NUCLEOTIDE SEQUENCE [LARGE SCALE GENOMIC DNA]</scope>
    <source>
        <strain evidence="6 7">DSM 22966</strain>
    </source>
</reference>
<dbReference type="SUPFAM" id="SSF46689">
    <property type="entry name" value="Homeodomain-like"/>
    <property type="match status" value="1"/>
</dbReference>
<keyword evidence="1" id="KW-0805">Transcription regulation</keyword>
<evidence type="ECO:0000256" key="2">
    <source>
        <dbReference type="ARBA" id="ARBA00023125"/>
    </source>
</evidence>
<dbReference type="InterPro" id="IPR050109">
    <property type="entry name" value="HTH-type_TetR-like_transc_reg"/>
</dbReference>
<evidence type="ECO:0000256" key="3">
    <source>
        <dbReference type="ARBA" id="ARBA00023163"/>
    </source>
</evidence>
<accession>A0ABU2B0P3</accession>